<protein>
    <submittedName>
        <fullName evidence="2">Uncharacterized protein</fullName>
    </submittedName>
</protein>
<sequence length="146" mass="15874">MISRESYKTSTYRSLSSSFSLPYPSRRRDRDEALCVPSPVPFGDSDSDPVGDLIAVKIVPLCAVLHRLSSVDGGVSSSLLLYRRWKVACPLLDACFKTPGVVTRGGTSKRLLQRDLFWVLGSCGLLSFGRWMGLLSFSAGFGPVGP</sequence>
<reference evidence="2" key="1">
    <citation type="submission" date="2019-12" db="EMBL/GenBank/DDBJ databases">
        <title>Genome sequencing and annotation of Brassica cretica.</title>
        <authorList>
            <person name="Studholme D.J."/>
            <person name="Sarris P.F."/>
        </authorList>
    </citation>
    <scope>NUCLEOTIDE SEQUENCE</scope>
    <source>
        <strain evidence="2">PFS-102/07</strain>
        <tissue evidence="2">Leaf</tissue>
    </source>
</reference>
<keyword evidence="1" id="KW-0812">Transmembrane</keyword>
<evidence type="ECO:0000313" key="2">
    <source>
        <dbReference type="EMBL" id="KAF2593665.1"/>
    </source>
</evidence>
<feature type="transmembrane region" description="Helical" evidence="1">
    <location>
        <begin position="116"/>
        <end position="141"/>
    </location>
</feature>
<dbReference type="AlphaFoldDB" id="A0A8S9KGS8"/>
<accession>A0A8S9KGS8</accession>
<proteinExistence type="predicted"/>
<organism evidence="2">
    <name type="scientific">Brassica cretica</name>
    <name type="common">Mustard</name>
    <dbReference type="NCBI Taxonomy" id="69181"/>
    <lineage>
        <taxon>Eukaryota</taxon>
        <taxon>Viridiplantae</taxon>
        <taxon>Streptophyta</taxon>
        <taxon>Embryophyta</taxon>
        <taxon>Tracheophyta</taxon>
        <taxon>Spermatophyta</taxon>
        <taxon>Magnoliopsida</taxon>
        <taxon>eudicotyledons</taxon>
        <taxon>Gunneridae</taxon>
        <taxon>Pentapetalae</taxon>
        <taxon>rosids</taxon>
        <taxon>malvids</taxon>
        <taxon>Brassicales</taxon>
        <taxon>Brassicaceae</taxon>
        <taxon>Brassiceae</taxon>
        <taxon>Brassica</taxon>
    </lineage>
</organism>
<gene>
    <name evidence="2" type="ORF">F2Q70_00045173</name>
</gene>
<evidence type="ECO:0000256" key="1">
    <source>
        <dbReference type="SAM" id="Phobius"/>
    </source>
</evidence>
<comment type="caution">
    <text evidence="2">The sequence shown here is derived from an EMBL/GenBank/DDBJ whole genome shotgun (WGS) entry which is preliminary data.</text>
</comment>
<keyword evidence="1" id="KW-1133">Transmembrane helix</keyword>
<name>A0A8S9KGS8_BRACR</name>
<dbReference type="EMBL" id="QGKY02000164">
    <property type="protein sequence ID" value="KAF2593665.1"/>
    <property type="molecule type" value="Genomic_DNA"/>
</dbReference>
<keyword evidence="1" id="KW-0472">Membrane</keyword>